<sequence length="87" mass="9899">MLWLSSIKADVDRWTGFDDGAGKGVARDDIRGHLHFLVEKEQGRKLPPITAEIAQAQAQKLVETLTDWSTTCILLMTLENYTFFLYL</sequence>
<dbReference type="Proteomes" id="UP000007115">
    <property type="component" value="Unassembled WGS sequence"/>
</dbReference>
<keyword evidence="2" id="KW-1185">Reference proteome</keyword>
<dbReference type="VEuPathDB" id="FungiDB:TRIVIDRAFT_220066"/>
<reference evidence="1 2" key="1">
    <citation type="journal article" date="2011" name="Genome Biol.">
        <title>Comparative genome sequence analysis underscores mycoparasitism as the ancestral life style of Trichoderma.</title>
        <authorList>
            <person name="Kubicek C.P."/>
            <person name="Herrera-Estrella A."/>
            <person name="Seidl-Seiboth V."/>
            <person name="Martinez D.A."/>
            <person name="Druzhinina I.S."/>
            <person name="Thon M."/>
            <person name="Zeilinger S."/>
            <person name="Casas-Flores S."/>
            <person name="Horwitz B.A."/>
            <person name="Mukherjee P.K."/>
            <person name="Mukherjee M."/>
            <person name="Kredics L."/>
            <person name="Alcaraz L.D."/>
            <person name="Aerts A."/>
            <person name="Antal Z."/>
            <person name="Atanasova L."/>
            <person name="Cervantes-Badillo M.G."/>
            <person name="Challacombe J."/>
            <person name="Chertkov O."/>
            <person name="McCluskey K."/>
            <person name="Coulpier F."/>
            <person name="Deshpande N."/>
            <person name="von Doehren H."/>
            <person name="Ebbole D.J."/>
            <person name="Esquivel-Naranjo E.U."/>
            <person name="Fekete E."/>
            <person name="Flipphi M."/>
            <person name="Glaser F."/>
            <person name="Gomez-Rodriguez E.Y."/>
            <person name="Gruber S."/>
            <person name="Han C."/>
            <person name="Henrissat B."/>
            <person name="Hermosa R."/>
            <person name="Hernandez-Onate M."/>
            <person name="Karaffa L."/>
            <person name="Kosti I."/>
            <person name="Le Crom S."/>
            <person name="Lindquist E."/>
            <person name="Lucas S."/>
            <person name="Luebeck M."/>
            <person name="Luebeck P.S."/>
            <person name="Margeot A."/>
            <person name="Metz B."/>
            <person name="Misra M."/>
            <person name="Nevalainen H."/>
            <person name="Omann M."/>
            <person name="Packer N."/>
            <person name="Perrone G."/>
            <person name="Uresti-Rivera E.E."/>
            <person name="Salamov A."/>
            <person name="Schmoll M."/>
            <person name="Seiboth B."/>
            <person name="Shapiro H."/>
            <person name="Sukno S."/>
            <person name="Tamayo-Ramos J.A."/>
            <person name="Tisch D."/>
            <person name="Wiest A."/>
            <person name="Wilkinson H.H."/>
            <person name="Zhang M."/>
            <person name="Coutinho P.M."/>
            <person name="Kenerley C.M."/>
            <person name="Monte E."/>
            <person name="Baker S.E."/>
            <person name="Grigoriev I.V."/>
        </authorList>
    </citation>
    <scope>NUCLEOTIDE SEQUENCE [LARGE SCALE GENOMIC DNA]</scope>
    <source>
        <strain evidence="2">Gv29-8 / FGSC 10586</strain>
    </source>
</reference>
<organism evidence="1 2">
    <name type="scientific">Hypocrea virens (strain Gv29-8 / FGSC 10586)</name>
    <name type="common">Gliocladium virens</name>
    <name type="synonym">Trichoderma virens</name>
    <dbReference type="NCBI Taxonomy" id="413071"/>
    <lineage>
        <taxon>Eukaryota</taxon>
        <taxon>Fungi</taxon>
        <taxon>Dikarya</taxon>
        <taxon>Ascomycota</taxon>
        <taxon>Pezizomycotina</taxon>
        <taxon>Sordariomycetes</taxon>
        <taxon>Hypocreomycetidae</taxon>
        <taxon>Hypocreales</taxon>
        <taxon>Hypocreaceae</taxon>
        <taxon>Trichoderma</taxon>
    </lineage>
</organism>
<dbReference type="HOGENOM" id="CLU_2483648_0_0_1"/>
<accession>G9MMQ1</accession>
<proteinExistence type="predicted"/>
<dbReference type="GeneID" id="25791467"/>
<protein>
    <submittedName>
        <fullName evidence="1">Uncharacterized protein</fullName>
    </submittedName>
</protein>
<dbReference type="InParanoid" id="G9MMQ1"/>
<evidence type="ECO:0000313" key="1">
    <source>
        <dbReference type="EMBL" id="EHK24619.1"/>
    </source>
</evidence>
<dbReference type="AlphaFoldDB" id="G9MMQ1"/>
<dbReference type="RefSeq" id="XP_013958822.1">
    <property type="nucleotide sequence ID" value="XM_014103347.1"/>
</dbReference>
<name>G9MMQ1_HYPVG</name>
<gene>
    <name evidence="1" type="ORF">TRIVIDRAFT_220066</name>
</gene>
<dbReference type="STRING" id="413071.G9MMQ1"/>
<comment type="caution">
    <text evidence="1">The sequence shown here is derived from an EMBL/GenBank/DDBJ whole genome shotgun (WGS) entry which is preliminary data.</text>
</comment>
<evidence type="ECO:0000313" key="2">
    <source>
        <dbReference type="Proteomes" id="UP000007115"/>
    </source>
</evidence>
<dbReference type="OrthoDB" id="329835at2759"/>
<dbReference type="EMBL" id="ABDF02000004">
    <property type="protein sequence ID" value="EHK24619.1"/>
    <property type="molecule type" value="Genomic_DNA"/>
</dbReference>